<keyword evidence="15" id="KW-1185">Reference proteome</keyword>
<feature type="transmembrane region" description="Helical" evidence="11">
    <location>
        <begin position="932"/>
        <end position="950"/>
    </location>
</feature>
<comment type="caution">
    <text evidence="14">The sequence shown here is derived from an EMBL/GenBank/DDBJ whole genome shotgun (WGS) entry which is preliminary data.</text>
</comment>
<evidence type="ECO:0000256" key="1">
    <source>
        <dbReference type="ARBA" id="ARBA00004141"/>
    </source>
</evidence>
<feature type="compositionally biased region" description="Basic and acidic residues" evidence="10">
    <location>
        <begin position="44"/>
        <end position="53"/>
    </location>
</feature>
<feature type="transmembrane region" description="Helical" evidence="11">
    <location>
        <begin position="318"/>
        <end position="337"/>
    </location>
</feature>
<protein>
    <submittedName>
        <fullName evidence="14">P-loop containing nucleoside triphosphate hydrolase protein</fullName>
    </submittedName>
</protein>
<dbReference type="SUPFAM" id="SSF90123">
    <property type="entry name" value="ABC transporter transmembrane region"/>
    <property type="match status" value="2"/>
</dbReference>
<dbReference type="InterPro" id="IPR036640">
    <property type="entry name" value="ABC1_TM_sf"/>
</dbReference>
<feature type="region of interest" description="Disordered" evidence="10">
    <location>
        <begin position="475"/>
        <end position="522"/>
    </location>
</feature>
<evidence type="ECO:0000256" key="6">
    <source>
        <dbReference type="ARBA" id="ARBA00022741"/>
    </source>
</evidence>
<evidence type="ECO:0000256" key="4">
    <source>
        <dbReference type="ARBA" id="ARBA00022692"/>
    </source>
</evidence>
<evidence type="ECO:0000256" key="9">
    <source>
        <dbReference type="ARBA" id="ARBA00023136"/>
    </source>
</evidence>
<dbReference type="InterPro" id="IPR025048">
    <property type="entry name" value="DUF3987"/>
</dbReference>
<comment type="subcellular location">
    <subcellularLocation>
        <location evidence="1">Membrane</location>
        <topology evidence="1">Multi-pass membrane protein</topology>
    </subcellularLocation>
</comment>
<keyword evidence="7" id="KW-0067">ATP-binding</keyword>
<dbReference type="InterPro" id="IPR027417">
    <property type="entry name" value="P-loop_NTPase"/>
</dbReference>
<feature type="transmembrane region" description="Helical" evidence="11">
    <location>
        <begin position="1014"/>
        <end position="1034"/>
    </location>
</feature>
<dbReference type="PROSITE" id="PS50893">
    <property type="entry name" value="ABC_TRANSPORTER_2"/>
    <property type="match status" value="2"/>
</dbReference>
<keyword evidence="3" id="KW-0813">Transport</keyword>
<feature type="domain" description="ABC transporter" evidence="12">
    <location>
        <begin position="410"/>
        <end position="718"/>
    </location>
</feature>
<feature type="transmembrane region" description="Helical" evidence="11">
    <location>
        <begin position="785"/>
        <end position="807"/>
    </location>
</feature>
<feature type="transmembrane region" description="Helical" evidence="11">
    <location>
        <begin position="81"/>
        <end position="109"/>
    </location>
</feature>
<keyword evidence="8 11" id="KW-1133">Transmembrane helix</keyword>
<dbReference type="GO" id="GO:0090374">
    <property type="term" value="P:oligopeptide export from mitochondrion"/>
    <property type="evidence" value="ECO:0007669"/>
    <property type="project" value="TreeGrafter"/>
</dbReference>
<organism evidence="14 15">
    <name type="scientific">Schizothecium vesticola</name>
    <dbReference type="NCBI Taxonomy" id="314040"/>
    <lineage>
        <taxon>Eukaryota</taxon>
        <taxon>Fungi</taxon>
        <taxon>Dikarya</taxon>
        <taxon>Ascomycota</taxon>
        <taxon>Pezizomycotina</taxon>
        <taxon>Sordariomycetes</taxon>
        <taxon>Sordariomycetidae</taxon>
        <taxon>Sordariales</taxon>
        <taxon>Schizotheciaceae</taxon>
        <taxon>Schizothecium</taxon>
    </lineage>
</organism>
<evidence type="ECO:0000256" key="5">
    <source>
        <dbReference type="ARBA" id="ARBA00022737"/>
    </source>
</evidence>
<feature type="transmembrane region" description="Helical" evidence="11">
    <location>
        <begin position="343"/>
        <end position="363"/>
    </location>
</feature>
<feature type="region of interest" description="Disordered" evidence="10">
    <location>
        <begin position="1"/>
        <end position="62"/>
    </location>
</feature>
<evidence type="ECO:0000313" key="15">
    <source>
        <dbReference type="Proteomes" id="UP001172155"/>
    </source>
</evidence>
<evidence type="ECO:0000256" key="11">
    <source>
        <dbReference type="SAM" id="Phobius"/>
    </source>
</evidence>
<dbReference type="GO" id="GO:0016887">
    <property type="term" value="F:ATP hydrolysis activity"/>
    <property type="evidence" value="ECO:0007669"/>
    <property type="project" value="InterPro"/>
</dbReference>
<evidence type="ECO:0000259" key="13">
    <source>
        <dbReference type="PROSITE" id="PS50929"/>
    </source>
</evidence>
<dbReference type="CDD" id="cd18577">
    <property type="entry name" value="ABC_6TM_Pgp_ABCB1_D1_like"/>
    <property type="match status" value="1"/>
</dbReference>
<feature type="transmembrane region" description="Helical" evidence="11">
    <location>
        <begin position="235"/>
        <end position="256"/>
    </location>
</feature>
<dbReference type="SMART" id="SM00382">
    <property type="entry name" value="AAA"/>
    <property type="match status" value="2"/>
</dbReference>
<dbReference type="Gene3D" id="1.20.1560.10">
    <property type="entry name" value="ABC transporter type 1, transmembrane domain"/>
    <property type="match status" value="1"/>
</dbReference>
<dbReference type="InterPro" id="IPR003593">
    <property type="entry name" value="AAA+_ATPase"/>
</dbReference>
<dbReference type="Gene3D" id="3.40.50.300">
    <property type="entry name" value="P-loop containing nucleotide triphosphate hydrolases"/>
    <property type="match status" value="2"/>
</dbReference>
<reference evidence="14" key="1">
    <citation type="submission" date="2023-06" db="EMBL/GenBank/DDBJ databases">
        <title>Genome-scale phylogeny and comparative genomics of the fungal order Sordariales.</title>
        <authorList>
            <consortium name="Lawrence Berkeley National Laboratory"/>
            <person name="Hensen N."/>
            <person name="Bonometti L."/>
            <person name="Westerberg I."/>
            <person name="Brannstrom I.O."/>
            <person name="Guillou S."/>
            <person name="Cros-Aarteil S."/>
            <person name="Calhoun S."/>
            <person name="Haridas S."/>
            <person name="Kuo A."/>
            <person name="Mondo S."/>
            <person name="Pangilinan J."/>
            <person name="Riley R."/>
            <person name="LaButti K."/>
            <person name="Andreopoulos B."/>
            <person name="Lipzen A."/>
            <person name="Chen C."/>
            <person name="Yanf M."/>
            <person name="Daum C."/>
            <person name="Ng V."/>
            <person name="Clum A."/>
            <person name="Steindorff A."/>
            <person name="Ohm R."/>
            <person name="Martin F."/>
            <person name="Silar P."/>
            <person name="Natvig D."/>
            <person name="Lalanne C."/>
            <person name="Gautier V."/>
            <person name="Ament-velasquez S.L."/>
            <person name="Kruys A."/>
            <person name="Hutchinson M.I."/>
            <person name="Powell A.J."/>
            <person name="Barry K."/>
            <person name="Miller A.N."/>
            <person name="Grigoriev I.V."/>
            <person name="Debuchy R."/>
            <person name="Gladieux P."/>
            <person name="Thoren M.H."/>
            <person name="Johannesson H."/>
        </authorList>
    </citation>
    <scope>NUCLEOTIDE SEQUENCE</scope>
    <source>
        <strain evidence="14">SMH3187-1</strain>
    </source>
</reference>
<feature type="transmembrane region" description="Helical" evidence="11">
    <location>
        <begin position="209"/>
        <end position="229"/>
    </location>
</feature>
<dbReference type="CDD" id="cd03249">
    <property type="entry name" value="ABC_MTABC3_MDL1_MDL2"/>
    <property type="match status" value="1"/>
</dbReference>
<dbReference type="GO" id="GO:0005743">
    <property type="term" value="C:mitochondrial inner membrane"/>
    <property type="evidence" value="ECO:0007669"/>
    <property type="project" value="TreeGrafter"/>
</dbReference>
<proteinExistence type="inferred from homology"/>
<dbReference type="GO" id="GO:0005524">
    <property type="term" value="F:ATP binding"/>
    <property type="evidence" value="ECO:0007669"/>
    <property type="project" value="UniProtKB-KW"/>
</dbReference>
<keyword evidence="6" id="KW-0547">Nucleotide-binding</keyword>
<feature type="transmembrane region" description="Helical" evidence="11">
    <location>
        <begin position="827"/>
        <end position="846"/>
    </location>
</feature>
<name>A0AA40K562_9PEZI</name>
<dbReference type="InterPro" id="IPR017871">
    <property type="entry name" value="ABC_transporter-like_CS"/>
</dbReference>
<evidence type="ECO:0000256" key="7">
    <source>
        <dbReference type="ARBA" id="ARBA00022840"/>
    </source>
</evidence>
<evidence type="ECO:0000313" key="14">
    <source>
        <dbReference type="EMBL" id="KAK0745952.1"/>
    </source>
</evidence>
<feature type="domain" description="ABC transmembrane type-1" evidence="13">
    <location>
        <begin position="85"/>
        <end position="377"/>
    </location>
</feature>
<dbReference type="PANTHER" id="PTHR43394:SF11">
    <property type="entry name" value="ATP-BINDING CASSETTE TRANSPORTER"/>
    <property type="match status" value="1"/>
</dbReference>
<dbReference type="InterPro" id="IPR003439">
    <property type="entry name" value="ABC_transporter-like_ATP-bd"/>
</dbReference>
<feature type="domain" description="ABC transporter" evidence="12">
    <location>
        <begin position="1109"/>
        <end position="1346"/>
    </location>
</feature>
<dbReference type="PROSITE" id="PS50929">
    <property type="entry name" value="ABC_TM1F"/>
    <property type="match status" value="2"/>
</dbReference>
<feature type="domain" description="ABC transmembrane type-1" evidence="13">
    <location>
        <begin position="788"/>
        <end position="1074"/>
    </location>
</feature>
<feature type="transmembrane region" description="Helical" evidence="11">
    <location>
        <begin position="129"/>
        <end position="147"/>
    </location>
</feature>
<gene>
    <name evidence="14" type="ORF">B0T18DRAFT_428999</name>
</gene>
<keyword evidence="9 11" id="KW-0472">Membrane</keyword>
<dbReference type="Proteomes" id="UP001172155">
    <property type="component" value="Unassembled WGS sequence"/>
</dbReference>
<keyword evidence="14" id="KW-0378">Hydrolase</keyword>
<evidence type="ECO:0000256" key="2">
    <source>
        <dbReference type="ARBA" id="ARBA00007577"/>
    </source>
</evidence>
<evidence type="ECO:0000256" key="3">
    <source>
        <dbReference type="ARBA" id="ARBA00022448"/>
    </source>
</evidence>
<dbReference type="FunFam" id="3.40.50.300:FF:000913">
    <property type="entry name" value="ABC multidrug transporter SitT"/>
    <property type="match status" value="1"/>
</dbReference>
<evidence type="ECO:0000256" key="10">
    <source>
        <dbReference type="SAM" id="MobiDB-lite"/>
    </source>
</evidence>
<dbReference type="Pfam" id="PF00005">
    <property type="entry name" value="ABC_tran"/>
    <property type="match status" value="2"/>
</dbReference>
<dbReference type="InterPro" id="IPR011527">
    <property type="entry name" value="ABC1_TM_dom"/>
</dbReference>
<dbReference type="CDD" id="cd18578">
    <property type="entry name" value="ABC_6TM_Pgp_ABCB1_D2_like"/>
    <property type="match status" value="1"/>
</dbReference>
<dbReference type="Pfam" id="PF00664">
    <property type="entry name" value="ABC_membrane"/>
    <property type="match status" value="2"/>
</dbReference>
<dbReference type="EMBL" id="JAUKUD010000004">
    <property type="protein sequence ID" value="KAK0745952.1"/>
    <property type="molecule type" value="Genomic_DNA"/>
</dbReference>
<feature type="transmembrane region" description="Helical" evidence="11">
    <location>
        <begin position="901"/>
        <end position="926"/>
    </location>
</feature>
<dbReference type="GO" id="GO:0015421">
    <property type="term" value="F:ABC-type oligopeptide transporter activity"/>
    <property type="evidence" value="ECO:0007669"/>
    <property type="project" value="TreeGrafter"/>
</dbReference>
<evidence type="ECO:0000259" key="12">
    <source>
        <dbReference type="PROSITE" id="PS50893"/>
    </source>
</evidence>
<dbReference type="PANTHER" id="PTHR43394">
    <property type="entry name" value="ATP-DEPENDENT PERMEASE MDL1, MITOCHONDRIAL"/>
    <property type="match status" value="1"/>
</dbReference>
<keyword evidence="4 11" id="KW-0812">Transmembrane</keyword>
<keyword evidence="5" id="KW-0677">Repeat</keyword>
<dbReference type="PROSITE" id="PS00211">
    <property type="entry name" value="ABC_TRANSPORTER_1"/>
    <property type="match status" value="2"/>
</dbReference>
<dbReference type="SUPFAM" id="SSF52540">
    <property type="entry name" value="P-loop containing nucleoside triphosphate hydrolases"/>
    <property type="match status" value="3"/>
</dbReference>
<accession>A0AA40K562</accession>
<comment type="similarity">
    <text evidence="2">Belongs to the ABC transporter superfamily. ABCB family. Multidrug resistance exporter (TC 3.A.1.201) subfamily.</text>
</comment>
<sequence length="1351" mass="148142">MGFRFGNEDDVQPDSKSAPAPPTDDGDKDPSQQDVAPTDGKATAQDDVKETTKDAPSGPPEREATFKDYLRIFTYATKWDYVLILGAVLASMGAGVTMPLMNIIFGRLVDDFNNFGGPNPPPPDKFLKSVNRLALLMFAIFVARFSFNYISKFCFRIIGIRMSSAIRLAYVRSLFEQSIHVLDTMPSGSAASTITSTANILQLGISEKLGIFLEFTTMIIAATIIAYSYSWRLALVTSSVLLFIIFVLAVLLPFIIKGHTRMTKAEGRGTSVANEAFSGIRMITSCGAETRVAERYAEWVKKAQQAAQFSSPFFSVQFGLIFFGLYGAFAIAFWYGMRLLVDGYISDVGTVIIVMMSVMFMVISLERMSTPLIAVSKAMVAAAEFYSVIDAPKPKMGTLRGDEVPADQDIEFKDVHFAYPSRPSKRVLDGLNLKIRANMNTAIVGPSGSGKSTIVGLVEGWYSLHEQHIIAKAIAKDQNKKSKDKKKEKKDKKDKKKAKGSKKDEEDEDDVEDLTVTNPEDIGPPVVLSGTITIGGIPLDQVDLKWWRAQIGLVQQEPFLFNDTIFSNVAAGLIGTQWEDDPDEKKLELVKTACAESFADEFIDRLPDGYNTQVGDSGTKLSGGQRQRIAIARSIVSKPKILILDEATSAIDVRGERIVQQALERAAKGRTTITIAHRLSTIMNADRICVLQSGKVVERGTHDSLLQNETGAYYGLVHAQKLSLGDGEAEEEPIPEEDVSAILKREKSAAHSEKADATRSDTWKDRNLFNGFGLLLLEQKKRWPLFTLSIIGAMIASTAIPMQAFLFAKIVVVFQESGESLIDGATFWAKMWAILAAVVGFGYFLTTYAGTTAEGHIAAAYRQEYFESTLFQKTAYFDMEDNSTGQLTARLSSDPTALKELLGINFMMMMIGVFSLVGALCISFAYGWKLALVALCVTVPLGILAGFYRVRYELQFAAMNEAVFKESSKFGAEAIGAFRTVSALTMERSICDRYATLLNGHVTSAYKKARLTTLVIAFAESVSIGCQALVFWYGGQLLASREYSTVAFLVTYMAVIQGSESAGQWLSFGPNAAQASAAANRILEARASRTRDSASTDARIPDTDQGVRIELRDVHFKYPTRDVSIFKGLNLTIEAGQFAALVGASGSGKTSIVSLLERFYDPTRGAILLNGTDITDINVYEYRKLLSLVAQEPALFQGTLRENILLGVDPATVTEERLHACCRDANIHDFIVSLPEGYNTNIGSRGVSLSGGQKQRVSIARALIRDPRVLLLDEATSSLDSEGEKLVQAAFERVAKGRTTIAVAHRLATIQKADVIYVLGEGKVLEKGNHAELLKQRGVYWHMCHNQALDR</sequence>
<dbReference type="Pfam" id="PF13148">
    <property type="entry name" value="DUF3987"/>
    <property type="match status" value="1"/>
</dbReference>
<evidence type="ECO:0000256" key="8">
    <source>
        <dbReference type="ARBA" id="ARBA00022989"/>
    </source>
</evidence>
<feature type="compositionally biased region" description="Basic residues" evidence="10">
    <location>
        <begin position="482"/>
        <end position="500"/>
    </location>
</feature>
<dbReference type="InterPro" id="IPR039421">
    <property type="entry name" value="Type_1_exporter"/>
</dbReference>